<dbReference type="InterPro" id="IPR003010">
    <property type="entry name" value="C-N_Hydrolase"/>
</dbReference>
<dbReference type="InterPro" id="IPR036526">
    <property type="entry name" value="C-N_Hydrolase_sf"/>
</dbReference>
<gene>
    <name evidence="2" type="ORF">ACG0Z3_18770</name>
</gene>
<feature type="domain" description="CN hydrolase" evidence="1">
    <location>
        <begin position="4"/>
        <end position="250"/>
    </location>
</feature>
<keyword evidence="2" id="KW-0378">Hydrolase</keyword>
<keyword evidence="3" id="KW-1185">Reference proteome</keyword>
<dbReference type="PROSITE" id="PS50263">
    <property type="entry name" value="CN_HYDROLASE"/>
    <property type="match status" value="1"/>
</dbReference>
<dbReference type="GO" id="GO:0016787">
    <property type="term" value="F:hydrolase activity"/>
    <property type="evidence" value="ECO:0007669"/>
    <property type="project" value="UniProtKB-KW"/>
</dbReference>
<protein>
    <submittedName>
        <fullName evidence="2">Nitrilase-related carbon-nitrogen hydrolase</fullName>
    </submittedName>
</protein>
<accession>A0ABW7FN11</accession>
<reference evidence="2 3" key="1">
    <citation type="submission" date="2024-08" db="EMBL/GenBank/DDBJ databases">
        <authorList>
            <person name="Lu H."/>
        </authorList>
    </citation>
    <scope>NUCLEOTIDE SEQUENCE [LARGE SCALE GENOMIC DNA]</scope>
    <source>
        <strain evidence="2 3">LKC17W</strain>
    </source>
</reference>
<evidence type="ECO:0000259" key="1">
    <source>
        <dbReference type="PROSITE" id="PS50263"/>
    </source>
</evidence>
<evidence type="ECO:0000313" key="3">
    <source>
        <dbReference type="Proteomes" id="UP001606301"/>
    </source>
</evidence>
<dbReference type="Pfam" id="PF00795">
    <property type="entry name" value="CN_hydrolase"/>
    <property type="match status" value="1"/>
</dbReference>
<dbReference type="SUPFAM" id="SSF56317">
    <property type="entry name" value="Carbon-nitrogen hydrolase"/>
    <property type="match status" value="1"/>
</dbReference>
<comment type="caution">
    <text evidence="2">The sequence shown here is derived from an EMBL/GenBank/DDBJ whole genome shotgun (WGS) entry which is preliminary data.</text>
</comment>
<dbReference type="Gene3D" id="3.60.110.10">
    <property type="entry name" value="Carbon-nitrogen hydrolase"/>
    <property type="match status" value="1"/>
</dbReference>
<organism evidence="2 3">
    <name type="scientific">Pelomonas margarita</name>
    <dbReference type="NCBI Taxonomy" id="3299031"/>
    <lineage>
        <taxon>Bacteria</taxon>
        <taxon>Pseudomonadati</taxon>
        <taxon>Pseudomonadota</taxon>
        <taxon>Betaproteobacteria</taxon>
        <taxon>Burkholderiales</taxon>
        <taxon>Sphaerotilaceae</taxon>
        <taxon>Roseateles</taxon>
    </lineage>
</organism>
<name>A0ABW7FN11_9BURK</name>
<dbReference type="Proteomes" id="UP001606301">
    <property type="component" value="Unassembled WGS sequence"/>
</dbReference>
<sequence>MTSALWAIAQPRMHWTLDGNVGEVLAALEEAAAAGAEGCVCTELAVTGFHRRVPELLDAVALADAQQRIRAACALLGIAAVVGMPTLGAAGEVFNSHIAIAADGRELCRTHKRGLTPSEATFFTTGQERCWTGLGSVLAVSVLCREMLDGDELLPLLHAALPTGDVRPRVIFWPSYISEADAELGQAYRDGASAMARALGAWVLNSNWAESLNEPCARGFGGGVVIAPDGRLVRTLPVDAAALMVVALGAG</sequence>
<dbReference type="RefSeq" id="WP_394400279.1">
    <property type="nucleotide sequence ID" value="NZ_JBIGHW010000012.1"/>
</dbReference>
<dbReference type="EMBL" id="JBIGHW010000012">
    <property type="protein sequence ID" value="MFG6442736.1"/>
    <property type="molecule type" value="Genomic_DNA"/>
</dbReference>
<proteinExistence type="predicted"/>
<evidence type="ECO:0000313" key="2">
    <source>
        <dbReference type="EMBL" id="MFG6442736.1"/>
    </source>
</evidence>